<dbReference type="HAMAP" id="MF_00688">
    <property type="entry name" value="Leu_Phe_trans"/>
    <property type="match status" value="1"/>
</dbReference>
<reference evidence="5 6" key="1">
    <citation type="journal article" date="2019" name="Int. J. Syst. Evol. Microbiol.">
        <title>The Global Catalogue of Microorganisms (GCM) 10K type strain sequencing project: providing services to taxonomists for standard genome sequencing and annotation.</title>
        <authorList>
            <consortium name="The Broad Institute Genomics Platform"/>
            <consortium name="The Broad Institute Genome Sequencing Center for Infectious Disease"/>
            <person name="Wu L."/>
            <person name="Ma J."/>
        </authorList>
    </citation>
    <scope>NUCLEOTIDE SEQUENCE [LARGE SCALE GENOMIC DNA]</scope>
    <source>
        <strain evidence="5 6">JCM 15896</strain>
    </source>
</reference>
<dbReference type="SUPFAM" id="SSF55729">
    <property type="entry name" value="Acyl-CoA N-acyltransferases (Nat)"/>
    <property type="match status" value="1"/>
</dbReference>
<dbReference type="InterPro" id="IPR004616">
    <property type="entry name" value="Leu/Phe-tRNA_Trfase"/>
</dbReference>
<evidence type="ECO:0000313" key="6">
    <source>
        <dbReference type="Proteomes" id="UP001500359"/>
    </source>
</evidence>
<comment type="subcellular location">
    <subcellularLocation>
        <location evidence="4">Cytoplasm</location>
    </subcellularLocation>
</comment>
<dbReference type="Pfam" id="PF03588">
    <property type="entry name" value="Leu_Phe_trans"/>
    <property type="match status" value="1"/>
</dbReference>
<accession>A0ABN1LCE4</accession>
<dbReference type="Gene3D" id="3.40.630.70">
    <property type="entry name" value="Leucyl/phenylalanyl-tRNA-protein transferase, C-terminal domain"/>
    <property type="match status" value="1"/>
</dbReference>
<gene>
    <name evidence="4 5" type="primary">aat</name>
    <name evidence="5" type="ORF">GCM10009114_02970</name>
</gene>
<comment type="catalytic activity">
    <reaction evidence="4">
        <text>N-terminal L-lysyl-[protein] + L-leucyl-tRNA(Leu) = N-terminal L-leucyl-L-lysyl-[protein] + tRNA(Leu) + H(+)</text>
        <dbReference type="Rhea" id="RHEA:12340"/>
        <dbReference type="Rhea" id="RHEA-COMP:9613"/>
        <dbReference type="Rhea" id="RHEA-COMP:9622"/>
        <dbReference type="Rhea" id="RHEA-COMP:12670"/>
        <dbReference type="Rhea" id="RHEA-COMP:12671"/>
        <dbReference type="ChEBI" id="CHEBI:15378"/>
        <dbReference type="ChEBI" id="CHEBI:65249"/>
        <dbReference type="ChEBI" id="CHEBI:78442"/>
        <dbReference type="ChEBI" id="CHEBI:78494"/>
        <dbReference type="ChEBI" id="CHEBI:133043"/>
        <dbReference type="EC" id="2.3.2.6"/>
    </reaction>
</comment>
<dbReference type="InterPro" id="IPR042221">
    <property type="entry name" value="Leu/Phe-tRNA_Trfase_N"/>
</dbReference>
<evidence type="ECO:0000256" key="1">
    <source>
        <dbReference type="ARBA" id="ARBA00022490"/>
    </source>
</evidence>
<dbReference type="PANTHER" id="PTHR30098:SF2">
    <property type="entry name" value="LEUCYL_PHENYLALANYL-TRNA--PROTEIN TRANSFERASE"/>
    <property type="match status" value="1"/>
</dbReference>
<keyword evidence="6" id="KW-1185">Reference proteome</keyword>
<keyword evidence="2 4" id="KW-0808">Transferase</keyword>
<evidence type="ECO:0000313" key="5">
    <source>
        <dbReference type="EMBL" id="GAA0852585.1"/>
    </source>
</evidence>
<evidence type="ECO:0000256" key="3">
    <source>
        <dbReference type="ARBA" id="ARBA00023315"/>
    </source>
</evidence>
<comment type="function">
    <text evidence="4">Functions in the N-end rule pathway of protein degradation where it conjugates Leu, Phe and, less efficiently, Met from aminoacyl-tRNAs to the N-termini of proteins containing an N-terminal arginine or lysine.</text>
</comment>
<dbReference type="PANTHER" id="PTHR30098">
    <property type="entry name" value="LEUCYL/PHENYLALANYL-TRNA--PROTEIN TRANSFERASE"/>
    <property type="match status" value="1"/>
</dbReference>
<dbReference type="InterPro" id="IPR016181">
    <property type="entry name" value="Acyl_CoA_acyltransferase"/>
</dbReference>
<evidence type="ECO:0000256" key="4">
    <source>
        <dbReference type="HAMAP-Rule" id="MF_00688"/>
    </source>
</evidence>
<comment type="catalytic activity">
    <reaction evidence="4">
        <text>N-terminal L-arginyl-[protein] + L-leucyl-tRNA(Leu) = N-terminal L-leucyl-L-arginyl-[protein] + tRNA(Leu) + H(+)</text>
        <dbReference type="Rhea" id="RHEA:50416"/>
        <dbReference type="Rhea" id="RHEA-COMP:9613"/>
        <dbReference type="Rhea" id="RHEA-COMP:9622"/>
        <dbReference type="Rhea" id="RHEA-COMP:12672"/>
        <dbReference type="Rhea" id="RHEA-COMP:12673"/>
        <dbReference type="ChEBI" id="CHEBI:15378"/>
        <dbReference type="ChEBI" id="CHEBI:64719"/>
        <dbReference type="ChEBI" id="CHEBI:78442"/>
        <dbReference type="ChEBI" id="CHEBI:78494"/>
        <dbReference type="ChEBI" id="CHEBI:133044"/>
        <dbReference type="EC" id="2.3.2.6"/>
    </reaction>
</comment>
<dbReference type="Gene3D" id="3.30.70.3550">
    <property type="entry name" value="Leucyl/phenylalanyl-tRNA-protein transferase, N-terminal domain"/>
    <property type="match status" value="1"/>
</dbReference>
<dbReference type="InterPro" id="IPR042203">
    <property type="entry name" value="Leu/Phe-tRNA_Trfase_C"/>
</dbReference>
<name>A0ABN1LCE4_9ALTE</name>
<comment type="caution">
    <text evidence="5">The sequence shown here is derived from an EMBL/GenBank/DDBJ whole genome shotgun (WGS) entry which is preliminary data.</text>
</comment>
<dbReference type="Proteomes" id="UP001500359">
    <property type="component" value="Unassembled WGS sequence"/>
</dbReference>
<proteinExistence type="inferred from homology"/>
<dbReference type="NCBIfam" id="TIGR00667">
    <property type="entry name" value="aat"/>
    <property type="match status" value="1"/>
</dbReference>
<dbReference type="GO" id="GO:0016740">
    <property type="term" value="F:transferase activity"/>
    <property type="evidence" value="ECO:0007669"/>
    <property type="project" value="UniProtKB-KW"/>
</dbReference>
<comment type="similarity">
    <text evidence="4">Belongs to the L/F-transferase family.</text>
</comment>
<keyword evidence="1 4" id="KW-0963">Cytoplasm</keyword>
<evidence type="ECO:0000256" key="2">
    <source>
        <dbReference type="ARBA" id="ARBA00022679"/>
    </source>
</evidence>
<dbReference type="EC" id="2.3.2.6" evidence="4"/>
<comment type="catalytic activity">
    <reaction evidence="4">
        <text>L-phenylalanyl-tRNA(Phe) + an N-terminal L-alpha-aminoacyl-[protein] = an N-terminal L-phenylalanyl-L-alpha-aminoacyl-[protein] + tRNA(Phe)</text>
        <dbReference type="Rhea" id="RHEA:43632"/>
        <dbReference type="Rhea" id="RHEA-COMP:9668"/>
        <dbReference type="Rhea" id="RHEA-COMP:9699"/>
        <dbReference type="Rhea" id="RHEA-COMP:10636"/>
        <dbReference type="Rhea" id="RHEA-COMP:10637"/>
        <dbReference type="ChEBI" id="CHEBI:78442"/>
        <dbReference type="ChEBI" id="CHEBI:78531"/>
        <dbReference type="ChEBI" id="CHEBI:78597"/>
        <dbReference type="ChEBI" id="CHEBI:83561"/>
        <dbReference type="EC" id="2.3.2.6"/>
    </reaction>
</comment>
<sequence>MISLPKLDAKIAFPNTEQALGDPNGLLAFGGDLSVNRLLHAYQLGIFPWFSAGEPILWWSPDPRGVIYLDDYSSSKSLNKYIRKTKPKVTINHSFNEVIQQCAMIPRTDSGTWITKHMIEAYQQLHIDGHAHSVEVWEQDELVGGLYGVFVKNTFCGESMFSLQSNASKVALHYLIAFLKQYDVPWIDCQMQNPHLQSLGCVTLPRIEFTHALAQQQNNDAICWEPAVIS</sequence>
<protein>
    <recommendedName>
        <fullName evidence="4">Leucyl/phenylalanyl-tRNA--protein transferase</fullName>
        <ecNumber evidence="4">2.3.2.6</ecNumber>
    </recommendedName>
    <alternativeName>
        <fullName evidence="4">L/F-transferase</fullName>
    </alternativeName>
    <alternativeName>
        <fullName evidence="4">Leucyltransferase</fullName>
    </alternativeName>
    <alternativeName>
        <fullName evidence="4">Phenyalanyltransferase</fullName>
    </alternativeName>
</protein>
<dbReference type="EMBL" id="BAAAFD010000001">
    <property type="protein sequence ID" value="GAA0852585.1"/>
    <property type="molecule type" value="Genomic_DNA"/>
</dbReference>
<keyword evidence="3 4" id="KW-0012">Acyltransferase</keyword>
<organism evidence="5 6">
    <name type="scientific">Aliiglaciecola litoralis</name>
    <dbReference type="NCBI Taxonomy" id="582857"/>
    <lineage>
        <taxon>Bacteria</taxon>
        <taxon>Pseudomonadati</taxon>
        <taxon>Pseudomonadota</taxon>
        <taxon>Gammaproteobacteria</taxon>
        <taxon>Alteromonadales</taxon>
        <taxon>Alteromonadaceae</taxon>
        <taxon>Aliiglaciecola</taxon>
    </lineage>
</organism>
<dbReference type="RefSeq" id="WP_343855889.1">
    <property type="nucleotide sequence ID" value="NZ_BAAAFD010000001.1"/>
</dbReference>